<dbReference type="AlphaFoldDB" id="A0A2D0J1S8"/>
<dbReference type="InterPro" id="IPR036397">
    <property type="entry name" value="RNaseH_sf"/>
</dbReference>
<reference evidence="2 3" key="1">
    <citation type="journal article" date="2017" name="Nat. Microbiol.">
        <title>Natural product diversity associated with the nematode symbionts Photorhabdus and Xenorhabdus.</title>
        <authorList>
            <person name="Tobias N.J."/>
            <person name="Wolff H."/>
            <person name="Djahanschiri B."/>
            <person name="Grundmann F."/>
            <person name="Kronenwerth M."/>
            <person name="Shi Y.M."/>
            <person name="Simonyi S."/>
            <person name="Grun P."/>
            <person name="Shapiro-Ilan D."/>
            <person name="Pidot S.J."/>
            <person name="Stinear T.P."/>
            <person name="Ebersberger I."/>
            <person name="Bode H.B."/>
        </authorList>
    </citation>
    <scope>NUCLEOTIDE SEQUENCE [LARGE SCALE GENOMIC DNA]</scope>
    <source>
        <strain evidence="2 3">DSM 16342</strain>
    </source>
</reference>
<dbReference type="InterPro" id="IPR012337">
    <property type="entry name" value="RNaseH-like_sf"/>
</dbReference>
<comment type="caution">
    <text evidence="2">The sequence shown here is derived from an EMBL/GenBank/DDBJ whole genome shotgun (WGS) entry which is preliminary data.</text>
</comment>
<dbReference type="Pfam" id="PF00665">
    <property type="entry name" value="rve"/>
    <property type="match status" value="1"/>
</dbReference>
<dbReference type="InterPro" id="IPR050900">
    <property type="entry name" value="Transposase_IS3/IS150/IS904"/>
</dbReference>
<dbReference type="GO" id="GO:0015074">
    <property type="term" value="P:DNA integration"/>
    <property type="evidence" value="ECO:0007669"/>
    <property type="project" value="InterPro"/>
</dbReference>
<dbReference type="GO" id="GO:0003676">
    <property type="term" value="F:nucleic acid binding"/>
    <property type="evidence" value="ECO:0007669"/>
    <property type="project" value="InterPro"/>
</dbReference>
<dbReference type="Proteomes" id="UP000225833">
    <property type="component" value="Unassembled WGS sequence"/>
</dbReference>
<organism evidence="2 3">
    <name type="scientific">Xenorhabdus budapestensis</name>
    <dbReference type="NCBI Taxonomy" id="290110"/>
    <lineage>
        <taxon>Bacteria</taxon>
        <taxon>Pseudomonadati</taxon>
        <taxon>Pseudomonadota</taxon>
        <taxon>Gammaproteobacteria</taxon>
        <taxon>Enterobacterales</taxon>
        <taxon>Morganellaceae</taxon>
        <taxon>Xenorhabdus</taxon>
    </lineage>
</organism>
<gene>
    <name evidence="2" type="ORF">Xbud_01636</name>
</gene>
<name>A0A2D0J1S8_XENBU</name>
<feature type="domain" description="Integrase catalytic" evidence="1">
    <location>
        <begin position="4"/>
        <end position="80"/>
    </location>
</feature>
<dbReference type="SUPFAM" id="SSF53098">
    <property type="entry name" value="Ribonuclease H-like"/>
    <property type="match status" value="1"/>
</dbReference>
<evidence type="ECO:0000313" key="2">
    <source>
        <dbReference type="EMBL" id="PHM28239.1"/>
    </source>
</evidence>
<accession>A0A2D0J1S8</accession>
<protein>
    <submittedName>
        <fullName evidence="2">Transposase OrfAB, subunit B</fullName>
    </submittedName>
</protein>
<proteinExistence type="predicted"/>
<dbReference type="PANTHER" id="PTHR46889:SF4">
    <property type="entry name" value="TRANSPOSASE INSO FOR INSERTION SEQUENCE ELEMENT IS911B-RELATED"/>
    <property type="match status" value="1"/>
</dbReference>
<sequence length="91" mass="10401">MDEMAVVLDLFARKPIGWAMSFSADSELTKKALEMAFESRGKPQGVLFHHAQGSHNTSKAFRRLLWRYGIKQNLSRRSNCWDNQWNVSSGA</sequence>
<dbReference type="EMBL" id="NIBS01000006">
    <property type="protein sequence ID" value="PHM28239.1"/>
    <property type="molecule type" value="Genomic_DNA"/>
</dbReference>
<evidence type="ECO:0000313" key="3">
    <source>
        <dbReference type="Proteomes" id="UP000225833"/>
    </source>
</evidence>
<dbReference type="Gene3D" id="3.30.420.10">
    <property type="entry name" value="Ribonuclease H-like superfamily/Ribonuclease H"/>
    <property type="match status" value="1"/>
</dbReference>
<dbReference type="PANTHER" id="PTHR46889">
    <property type="entry name" value="TRANSPOSASE INSF FOR INSERTION SEQUENCE IS3B-RELATED"/>
    <property type="match status" value="1"/>
</dbReference>
<dbReference type="InterPro" id="IPR001584">
    <property type="entry name" value="Integrase_cat-core"/>
</dbReference>
<evidence type="ECO:0000259" key="1">
    <source>
        <dbReference type="Pfam" id="PF00665"/>
    </source>
</evidence>